<dbReference type="Proteomes" id="UP000249061">
    <property type="component" value="Unassembled WGS sequence"/>
</dbReference>
<dbReference type="EMBL" id="QFQP01000047">
    <property type="protein sequence ID" value="PZR05201.1"/>
    <property type="molecule type" value="Genomic_DNA"/>
</dbReference>
<reference evidence="1 2" key="1">
    <citation type="submission" date="2017-08" db="EMBL/GenBank/DDBJ databases">
        <title>Infants hospitalized years apart are colonized by the same room-sourced microbial strains.</title>
        <authorList>
            <person name="Brooks B."/>
            <person name="Olm M.R."/>
            <person name="Firek B.A."/>
            <person name="Baker R."/>
            <person name="Thomas B.C."/>
            <person name="Morowitz M.J."/>
            <person name="Banfield J.F."/>
        </authorList>
    </citation>
    <scope>NUCLEOTIDE SEQUENCE [LARGE SCALE GENOMIC DNA]</scope>
    <source>
        <strain evidence="1">S2_003_000_R2_14</strain>
    </source>
</reference>
<evidence type="ECO:0000313" key="1">
    <source>
        <dbReference type="EMBL" id="PZR05201.1"/>
    </source>
</evidence>
<proteinExistence type="predicted"/>
<feature type="non-terminal residue" evidence="1">
    <location>
        <position position="66"/>
    </location>
</feature>
<evidence type="ECO:0000313" key="2">
    <source>
        <dbReference type="Proteomes" id="UP000249061"/>
    </source>
</evidence>
<accession>A0A2W5V591</accession>
<protein>
    <submittedName>
        <fullName evidence="1">Uncharacterized protein</fullName>
    </submittedName>
</protein>
<sequence length="66" mass="7110">MPGASEATFEFSKKSVTLKADVAKNFDMDGCGLEVGKKKDVSKTGCSFVTPVATYGREFDLLKRDG</sequence>
<gene>
    <name evidence="1" type="ORF">DI536_32690</name>
</gene>
<comment type="caution">
    <text evidence="1">The sequence shown here is derived from an EMBL/GenBank/DDBJ whole genome shotgun (WGS) entry which is preliminary data.</text>
</comment>
<organism evidence="1 2">
    <name type="scientific">Archangium gephyra</name>
    <dbReference type="NCBI Taxonomy" id="48"/>
    <lineage>
        <taxon>Bacteria</taxon>
        <taxon>Pseudomonadati</taxon>
        <taxon>Myxococcota</taxon>
        <taxon>Myxococcia</taxon>
        <taxon>Myxococcales</taxon>
        <taxon>Cystobacterineae</taxon>
        <taxon>Archangiaceae</taxon>
        <taxon>Archangium</taxon>
    </lineage>
</organism>
<name>A0A2W5V591_9BACT</name>
<dbReference type="AlphaFoldDB" id="A0A2W5V591"/>